<feature type="region of interest" description="Disordered" evidence="1">
    <location>
        <begin position="152"/>
        <end position="223"/>
    </location>
</feature>
<accession>A0A1C7LRA6</accession>
<dbReference type="AlphaFoldDB" id="A0A1C7LRA6"/>
<dbReference type="InterPro" id="IPR055509">
    <property type="entry name" value="DUF7082"/>
</dbReference>
<feature type="domain" description="DUF7082" evidence="2">
    <location>
        <begin position="229"/>
        <end position="335"/>
    </location>
</feature>
<dbReference type="STRING" id="5627.A0A1C7LRA6"/>
<feature type="compositionally biased region" description="Low complexity" evidence="1">
    <location>
        <begin position="377"/>
        <end position="397"/>
    </location>
</feature>
<evidence type="ECO:0000313" key="3">
    <source>
        <dbReference type="EMBL" id="OBZ66597.1"/>
    </source>
</evidence>
<feature type="region of interest" description="Disordered" evidence="1">
    <location>
        <begin position="371"/>
        <end position="415"/>
    </location>
</feature>
<dbReference type="Pfam" id="PF23305">
    <property type="entry name" value="DUF7082"/>
    <property type="match status" value="1"/>
</dbReference>
<dbReference type="EMBL" id="LUGG01000029">
    <property type="protein sequence ID" value="OBZ66597.1"/>
    <property type="molecule type" value="Genomic_DNA"/>
</dbReference>
<evidence type="ECO:0000256" key="1">
    <source>
        <dbReference type="SAM" id="MobiDB-lite"/>
    </source>
</evidence>
<feature type="region of interest" description="Disordered" evidence="1">
    <location>
        <begin position="1"/>
        <end position="33"/>
    </location>
</feature>
<feature type="compositionally biased region" description="Polar residues" evidence="1">
    <location>
        <begin position="1"/>
        <end position="11"/>
    </location>
</feature>
<protein>
    <recommendedName>
        <fullName evidence="2">DUF7082 domain-containing protein</fullName>
    </recommendedName>
</protein>
<feature type="compositionally biased region" description="Low complexity" evidence="1">
    <location>
        <begin position="152"/>
        <end position="163"/>
    </location>
</feature>
<keyword evidence="4" id="KW-1185">Reference proteome</keyword>
<dbReference type="GO" id="GO:0005634">
    <property type="term" value="C:nucleus"/>
    <property type="evidence" value="ECO:0007669"/>
    <property type="project" value="TreeGrafter"/>
</dbReference>
<evidence type="ECO:0000313" key="4">
    <source>
        <dbReference type="Proteomes" id="UP000092993"/>
    </source>
</evidence>
<dbReference type="OrthoDB" id="1751210at2759"/>
<proteinExistence type="predicted"/>
<reference evidence="3 4" key="1">
    <citation type="submission" date="2016-03" db="EMBL/GenBank/DDBJ databases">
        <title>Whole genome sequencing of Grifola frondosa 9006-11.</title>
        <authorList>
            <person name="Min B."/>
            <person name="Park H."/>
            <person name="Kim J.-G."/>
            <person name="Cho H."/>
            <person name="Oh Y.-L."/>
            <person name="Kong W.-S."/>
            <person name="Choi I.-G."/>
        </authorList>
    </citation>
    <scope>NUCLEOTIDE SEQUENCE [LARGE SCALE GENOMIC DNA]</scope>
    <source>
        <strain evidence="3 4">9006-11</strain>
    </source>
</reference>
<comment type="caution">
    <text evidence="3">The sequence shown here is derived from an EMBL/GenBank/DDBJ whole genome shotgun (WGS) entry which is preliminary data.</text>
</comment>
<name>A0A1C7LRA6_GRIFR</name>
<gene>
    <name evidence="3" type="ORF">A0H81_13482</name>
</gene>
<organism evidence="3 4">
    <name type="scientific">Grifola frondosa</name>
    <name type="common">Maitake</name>
    <name type="synonym">Polyporus frondosus</name>
    <dbReference type="NCBI Taxonomy" id="5627"/>
    <lineage>
        <taxon>Eukaryota</taxon>
        <taxon>Fungi</taxon>
        <taxon>Dikarya</taxon>
        <taxon>Basidiomycota</taxon>
        <taxon>Agaricomycotina</taxon>
        <taxon>Agaricomycetes</taxon>
        <taxon>Polyporales</taxon>
        <taxon>Grifolaceae</taxon>
        <taxon>Grifola</taxon>
    </lineage>
</organism>
<sequence>MTLVSGSQYTTEPPAVQDMHNSSSSHTRDPFSVYSTQPYANQGVASDAVSTRLHAMNATARSVSGIVSPRGMLRVYTYDPMEGPAGISITVTLSFHLTTMETTYLRLVVGNKALTTKVRPLAADRRFVPGCLSHLYSTPRVLRIPKQESMDSPLALFSSPPLSGRHAPTDDKRLTSPSSSSGSRKAVRSPPGAHARIKEVQSPRQQKKQSLIRARRSGTDEEVPDEYRAALKLLTEPERMSKGWDDEEIHAGRRLVRFSRTQEGSTLIVSCEALKQEDYVEGEMVVSCIYRPDTDSCCITSVDIIFLLESIVGDIFNIEEKNRIRRNLEGFRPKTPRNIEKDVKVFEWALLPQALDKIISKYTLYPIVQEQRESRPSTAPARNLSSSSSTTPDSAQSCTSSPKDYMSPKSMTSDSSNLCFPELTYPSESYADSIESRRFTSPISDGHVSPPYVRNNTASSYGLAHSSMGSPKHAIQPGARDVTYAAAGEVALVTDPDYGLYHTAASAHAGLSEASYHSSDSFGFPSGMNQFDSVEFQTLREHKLDGNVPEPYV</sequence>
<evidence type="ECO:0000259" key="2">
    <source>
        <dbReference type="Pfam" id="PF23305"/>
    </source>
</evidence>
<dbReference type="PANTHER" id="PTHR39463">
    <property type="entry name" value="MEDUSA"/>
    <property type="match status" value="1"/>
</dbReference>
<dbReference type="PANTHER" id="PTHR39463:SF1">
    <property type="entry name" value="MEDUSA"/>
    <property type="match status" value="1"/>
</dbReference>
<dbReference type="Proteomes" id="UP000092993">
    <property type="component" value="Unassembled WGS sequence"/>
</dbReference>